<feature type="region of interest" description="Disordered" evidence="2">
    <location>
        <begin position="188"/>
        <end position="256"/>
    </location>
</feature>
<dbReference type="GO" id="GO:0005524">
    <property type="term" value="F:ATP binding"/>
    <property type="evidence" value="ECO:0007669"/>
    <property type="project" value="InterPro"/>
</dbReference>
<dbReference type="VEuPathDB" id="ToxoDB:ETH2_0106800"/>
<proteinExistence type="predicted"/>
<dbReference type="GO" id="GO:0004222">
    <property type="term" value="F:metalloendopeptidase activity"/>
    <property type="evidence" value="ECO:0007669"/>
    <property type="project" value="InterPro"/>
</dbReference>
<name>C8TDS3_EIMTE</name>
<dbReference type="EMBL" id="AM269894">
    <property type="protein sequence ID" value="CAK51409.1"/>
    <property type="molecule type" value="Genomic_DNA"/>
</dbReference>
<sequence length="256" mass="27514">MTLYSSHASSLHKASILFRGDALGVTWQTQKKEKYTERFTDFFDQLKILLAGKAAEEIKFGKEKVSTGCLSDLQKATQMARHLVTSFGVGLEDSSNNSSSSSSSSSSGTWSLGGASSVCLDAVETHLLSETIKEKIEAATQQLLAAAFEEAKAVLKEKQQELERVAQALLKYETLTADEIRAAAAGTLDLSSSSKQQPLQQQQQQQRGRQQQQKQEKQQPAVASVSLSSSNSSSSSSSISAETGPVADQGDNKETS</sequence>
<protein>
    <submittedName>
        <fullName evidence="4">Atp-dependent metalloprotease ftsh, putative</fullName>
    </submittedName>
</protein>
<dbReference type="InterPro" id="IPR037219">
    <property type="entry name" value="Peptidase_M41-like"/>
</dbReference>
<keyword evidence="1" id="KW-0175">Coiled coil</keyword>
<dbReference type="GO" id="GO:0004176">
    <property type="term" value="F:ATP-dependent peptidase activity"/>
    <property type="evidence" value="ECO:0007669"/>
    <property type="project" value="InterPro"/>
</dbReference>
<dbReference type="GO" id="GO:0006508">
    <property type="term" value="P:proteolysis"/>
    <property type="evidence" value="ECO:0007669"/>
    <property type="project" value="UniProtKB-KW"/>
</dbReference>
<dbReference type="Proteomes" id="UP000243681">
    <property type="component" value="Chromosome 1"/>
</dbReference>
<keyword evidence="4" id="KW-0645">Protease</keyword>
<feature type="compositionally biased region" description="Low complexity" evidence="2">
    <location>
        <begin position="195"/>
        <end position="213"/>
    </location>
</feature>
<dbReference type="PANTHER" id="PTHR23076">
    <property type="entry name" value="METALLOPROTEASE M41 FTSH"/>
    <property type="match status" value="1"/>
</dbReference>
<gene>
    <name evidence="4" type="ORF">e1130a05.tmp0011</name>
</gene>
<dbReference type="PANTHER" id="PTHR23076:SF97">
    <property type="entry name" value="ATP-DEPENDENT ZINC METALLOPROTEASE YME1L1"/>
    <property type="match status" value="1"/>
</dbReference>
<accession>C8TDS3</accession>
<dbReference type="InterPro" id="IPR000642">
    <property type="entry name" value="Peptidase_M41"/>
</dbReference>
<reference evidence="4 5" key="1">
    <citation type="journal article" date="2007" name="Genome Res.">
        <title>Sequencing and analysis of chromosome 1 of Eimeria tenella reveals a unique segmental organization.</title>
        <authorList>
            <person name="Ling K.H."/>
            <person name="Rajandream M.A."/>
            <person name="Rivailler P."/>
            <person name="Ivens A."/>
            <person name="Yap S.J."/>
            <person name="Madeira A.M.B.N."/>
            <person name="Mungall K."/>
            <person name="Billington K."/>
            <person name="Yee W.Y."/>
            <person name="Bankier A.T."/>
            <person name="Carroll F."/>
            <person name="Durham A.M."/>
            <person name="Peters N."/>
            <person name="Loo S.S."/>
            <person name="Mat-Isa M.N."/>
            <person name="Novaes J."/>
            <person name="Quail M."/>
            <person name="Rosli R."/>
            <person name="Shamsudin M.N."/>
            <person name="Sobreira T.J.P."/>
            <person name="Tivey A.R."/>
            <person name="Wai S.F."/>
            <person name="White S."/>
            <person name="Wu X."/>
            <person name="Kerhornou A.X."/>
            <person name="Blake D."/>
            <person name="Mohamed R."/>
            <person name="Shirley M."/>
            <person name="Gruber A."/>
            <person name="Berriman M."/>
            <person name="Tomley F."/>
            <person name="Dear P.H."/>
            <person name="Wan K.L."/>
        </authorList>
    </citation>
    <scope>NUCLEOTIDE SEQUENCE [LARGE SCALE GENOMIC DNA]</scope>
    <source>
        <strain evidence="4 5">Houghton</strain>
    </source>
</reference>
<feature type="compositionally biased region" description="Low complexity" evidence="2">
    <location>
        <begin position="224"/>
        <end position="240"/>
    </location>
</feature>
<dbReference type="SUPFAM" id="SSF140990">
    <property type="entry name" value="FtsH protease domain-like"/>
    <property type="match status" value="1"/>
</dbReference>
<evidence type="ECO:0000256" key="1">
    <source>
        <dbReference type="SAM" id="Coils"/>
    </source>
</evidence>
<evidence type="ECO:0000256" key="2">
    <source>
        <dbReference type="SAM" id="MobiDB-lite"/>
    </source>
</evidence>
<keyword evidence="4" id="KW-0378">Hydrolase</keyword>
<dbReference type="AlphaFoldDB" id="C8TDS3"/>
<evidence type="ECO:0000313" key="5">
    <source>
        <dbReference type="Proteomes" id="UP000243681"/>
    </source>
</evidence>
<dbReference type="Pfam" id="PF01434">
    <property type="entry name" value="Peptidase_M41"/>
    <property type="match status" value="1"/>
</dbReference>
<evidence type="ECO:0000313" key="4">
    <source>
        <dbReference type="EMBL" id="CAK51409.1"/>
    </source>
</evidence>
<keyword evidence="4" id="KW-0482">Metalloprotease</keyword>
<feature type="coiled-coil region" evidence="1">
    <location>
        <begin position="145"/>
        <end position="175"/>
    </location>
</feature>
<dbReference type="Gene3D" id="1.20.58.760">
    <property type="entry name" value="Peptidase M41"/>
    <property type="match status" value="1"/>
</dbReference>
<organism evidence="4 5">
    <name type="scientific">Eimeria tenella</name>
    <name type="common">Coccidian parasite</name>
    <dbReference type="NCBI Taxonomy" id="5802"/>
    <lineage>
        <taxon>Eukaryota</taxon>
        <taxon>Sar</taxon>
        <taxon>Alveolata</taxon>
        <taxon>Apicomplexa</taxon>
        <taxon>Conoidasida</taxon>
        <taxon>Coccidia</taxon>
        <taxon>Eucoccidiorida</taxon>
        <taxon>Eimeriorina</taxon>
        <taxon>Eimeriidae</taxon>
        <taxon>Eimeria</taxon>
    </lineage>
</organism>
<feature type="domain" description="Peptidase M41" evidence="3">
    <location>
        <begin position="3"/>
        <end position="181"/>
    </location>
</feature>
<evidence type="ECO:0000259" key="3">
    <source>
        <dbReference type="Pfam" id="PF01434"/>
    </source>
</evidence>